<gene>
    <name evidence="5" type="ORF">GJ744_011403</name>
</gene>
<protein>
    <recommendedName>
        <fullName evidence="7">Fungal N-terminal domain-containing protein</fullName>
    </recommendedName>
</protein>
<proteinExistence type="predicted"/>
<feature type="compositionally biased region" description="Low complexity" evidence="4">
    <location>
        <begin position="895"/>
        <end position="910"/>
    </location>
</feature>
<dbReference type="Gene3D" id="1.25.40.10">
    <property type="entry name" value="Tetratricopeptide repeat domain"/>
    <property type="match status" value="1"/>
</dbReference>
<comment type="caution">
    <text evidence="5">The sequence shown here is derived from an EMBL/GenBank/DDBJ whole genome shotgun (WGS) entry which is preliminary data.</text>
</comment>
<evidence type="ECO:0000256" key="2">
    <source>
        <dbReference type="ARBA" id="ARBA00023043"/>
    </source>
</evidence>
<dbReference type="Proteomes" id="UP000606974">
    <property type="component" value="Unassembled WGS sequence"/>
</dbReference>
<dbReference type="PANTHER" id="PTHR24171">
    <property type="entry name" value="ANKYRIN REPEAT DOMAIN-CONTAINING PROTEIN 39-RELATED"/>
    <property type="match status" value="1"/>
</dbReference>
<dbReference type="AlphaFoldDB" id="A0A8H7AGQ2"/>
<evidence type="ECO:0000256" key="3">
    <source>
        <dbReference type="PROSITE-ProRule" id="PRU00023"/>
    </source>
</evidence>
<dbReference type="InterPro" id="IPR011990">
    <property type="entry name" value="TPR-like_helical_dom_sf"/>
</dbReference>
<feature type="compositionally biased region" description="Basic and acidic residues" evidence="4">
    <location>
        <begin position="571"/>
        <end position="586"/>
    </location>
</feature>
<name>A0A8H7AGQ2_9EURO</name>
<evidence type="ECO:0008006" key="7">
    <source>
        <dbReference type="Google" id="ProtNLM"/>
    </source>
</evidence>
<reference evidence="5" key="1">
    <citation type="submission" date="2020-02" db="EMBL/GenBank/DDBJ databases">
        <authorList>
            <person name="Palmer J.M."/>
        </authorList>
    </citation>
    <scope>NUCLEOTIDE SEQUENCE</scope>
    <source>
        <strain evidence="5">EPUS1.4</strain>
        <tissue evidence="5">Thallus</tissue>
    </source>
</reference>
<feature type="compositionally biased region" description="Polar residues" evidence="4">
    <location>
        <begin position="883"/>
        <end position="893"/>
    </location>
</feature>
<dbReference type="PROSITE" id="PS50088">
    <property type="entry name" value="ANK_REPEAT"/>
    <property type="match status" value="1"/>
</dbReference>
<sequence length="929" mass="102284">MAVSPTTAVSTANAVLALSRTAWGLGMSLTKLDQDSRFVDTTIKNLAGEVKTLGNECDLIYAELEEVVIKSETGSASPCDVDCSIWDCLATQVKETSRTMQELKFFLNNIRWEESSFIGQVQRQTKLDKSKDQIATIRTNICGHSDNLHTTLLLINTVLAHIAPGPAAWKLAKNLDKLLEVVEKLQRSAEANPQSEPSHTEATLAQCAREVLIKGTAVYEASLAAESIAGSRGPANSNVRVAEWVSTFESMCRDERLPDPSDVASNRSSVFSRNEMSTVVTSITSEQHTLPEGKAVDAVGDVSDDDLDTDLAKAALDTGTKAFEAHEWEEADSLLQEALRVLQQLPKQQRAFCDIFVLQYKLAVCAYHMQEPVDAEEALLSLVQQSAISNEHRSYMYDAEHLLSHLYIRMGQVDRARSECEKALQGRRRLLGKQSDAALESTALMAHIYVLLNKRARAKLCLTMIPEARRDAVLRIVEESLGMKVEHLDSPSKPTRSISEGSDLAGKRFQGRLSSSSPESPTEDRCYEAPVSAMISQSPAPSLGQSHQRIPSNRAGLEDLQSVAVTSLSSTEERSEPRATDKEKASEYHFSDLEAIGAAPLSPGELPEVYRTSKSKPLSRKEILDKIGCQPRDHIEDAVCDGDHSALASLLKRKNDFWRSKLRKHVRPERVTALHFAALFGEIEMARRLLDSSFNINEAPYGYSTKLTPLKFAVGARQVDMVEFLTASGAKPSEPDSWSTLAGQLMNRSWLMKTTSEAEREFVPTRIIAILGILLKHGWDVNAPYESSGETVLHQAVAFWTGSYRWDLNLRAAVTSFLCERGADPFQANAEGKTPYDLASTSGHQDLLLVLDRGSRRQVPDHRPTELAELPGELGDMAPLNPLLQSTPSSPLYQPSPASSSAFSSPYSTPNADAMLRRSRRCQSTIMNG</sequence>
<keyword evidence="6" id="KW-1185">Reference proteome</keyword>
<dbReference type="Pfam" id="PF12796">
    <property type="entry name" value="Ank_2"/>
    <property type="match status" value="1"/>
</dbReference>
<dbReference type="OrthoDB" id="194358at2759"/>
<dbReference type="InterPro" id="IPR036770">
    <property type="entry name" value="Ankyrin_rpt-contain_sf"/>
</dbReference>
<evidence type="ECO:0000256" key="4">
    <source>
        <dbReference type="SAM" id="MobiDB-lite"/>
    </source>
</evidence>
<dbReference type="InterPro" id="IPR002110">
    <property type="entry name" value="Ankyrin_rpt"/>
</dbReference>
<evidence type="ECO:0000313" key="6">
    <source>
        <dbReference type="Proteomes" id="UP000606974"/>
    </source>
</evidence>
<feature type="region of interest" description="Disordered" evidence="4">
    <location>
        <begin position="487"/>
        <end position="526"/>
    </location>
</feature>
<dbReference type="SMART" id="SM00248">
    <property type="entry name" value="ANK"/>
    <property type="match status" value="4"/>
</dbReference>
<dbReference type="Gene3D" id="1.25.40.20">
    <property type="entry name" value="Ankyrin repeat-containing domain"/>
    <property type="match status" value="1"/>
</dbReference>
<dbReference type="SUPFAM" id="SSF48452">
    <property type="entry name" value="TPR-like"/>
    <property type="match status" value="1"/>
</dbReference>
<dbReference type="EMBL" id="JAACFV010000080">
    <property type="protein sequence ID" value="KAF7506791.1"/>
    <property type="molecule type" value="Genomic_DNA"/>
</dbReference>
<feature type="region of interest" description="Disordered" evidence="4">
    <location>
        <begin position="565"/>
        <end position="586"/>
    </location>
</feature>
<feature type="region of interest" description="Disordered" evidence="4">
    <location>
        <begin position="867"/>
        <end position="913"/>
    </location>
</feature>
<dbReference type="SUPFAM" id="SSF48403">
    <property type="entry name" value="Ankyrin repeat"/>
    <property type="match status" value="1"/>
</dbReference>
<keyword evidence="2 3" id="KW-0040">ANK repeat</keyword>
<organism evidence="5 6">
    <name type="scientific">Endocarpon pusillum</name>
    <dbReference type="NCBI Taxonomy" id="364733"/>
    <lineage>
        <taxon>Eukaryota</taxon>
        <taxon>Fungi</taxon>
        <taxon>Dikarya</taxon>
        <taxon>Ascomycota</taxon>
        <taxon>Pezizomycotina</taxon>
        <taxon>Eurotiomycetes</taxon>
        <taxon>Chaetothyriomycetidae</taxon>
        <taxon>Verrucariales</taxon>
        <taxon>Verrucariaceae</taxon>
        <taxon>Endocarpon</taxon>
    </lineage>
</organism>
<keyword evidence="1" id="KW-0677">Repeat</keyword>
<feature type="repeat" description="ANK" evidence="3">
    <location>
        <begin position="669"/>
        <end position="701"/>
    </location>
</feature>
<evidence type="ECO:0000256" key="1">
    <source>
        <dbReference type="ARBA" id="ARBA00022737"/>
    </source>
</evidence>
<dbReference type="PROSITE" id="PS50297">
    <property type="entry name" value="ANK_REP_REGION"/>
    <property type="match status" value="1"/>
</dbReference>
<evidence type="ECO:0000313" key="5">
    <source>
        <dbReference type="EMBL" id="KAF7506791.1"/>
    </source>
</evidence>
<accession>A0A8H7AGQ2</accession>